<dbReference type="Proteomes" id="UP000187280">
    <property type="component" value="Unassembled WGS sequence"/>
</dbReference>
<proteinExistence type="predicted"/>
<feature type="transmembrane region" description="Helical" evidence="1">
    <location>
        <begin position="88"/>
        <end position="109"/>
    </location>
</feature>
<keyword evidence="1" id="KW-0812">Transmembrane</keyword>
<dbReference type="CDD" id="cd00093">
    <property type="entry name" value="HTH_XRE"/>
    <property type="match status" value="1"/>
</dbReference>
<gene>
    <name evidence="3" type="ORF">SAMN02982996_02771</name>
</gene>
<dbReference type="Pfam" id="PF01381">
    <property type="entry name" value="HTH_3"/>
    <property type="match status" value="1"/>
</dbReference>
<keyword evidence="1" id="KW-0472">Membrane</keyword>
<evidence type="ECO:0000313" key="3">
    <source>
        <dbReference type="EMBL" id="SEA87574.1"/>
    </source>
</evidence>
<dbReference type="AlphaFoldDB" id="A0A1H4ER57"/>
<evidence type="ECO:0000259" key="2">
    <source>
        <dbReference type="PROSITE" id="PS50943"/>
    </source>
</evidence>
<dbReference type="InterPro" id="IPR001387">
    <property type="entry name" value="Cro/C1-type_HTH"/>
</dbReference>
<evidence type="ECO:0000256" key="1">
    <source>
        <dbReference type="SAM" id="Phobius"/>
    </source>
</evidence>
<dbReference type="GeneID" id="97765614"/>
<dbReference type="SUPFAM" id="SSF47413">
    <property type="entry name" value="lambda repressor-like DNA-binding domains"/>
    <property type="match status" value="1"/>
</dbReference>
<dbReference type="RefSeq" id="WP_026743609.1">
    <property type="nucleotide sequence ID" value="NZ_FNQS01000010.1"/>
</dbReference>
<dbReference type="PROSITE" id="PS50943">
    <property type="entry name" value="HTH_CROC1"/>
    <property type="match status" value="1"/>
</dbReference>
<evidence type="ECO:0000313" key="4">
    <source>
        <dbReference type="Proteomes" id="UP000187280"/>
    </source>
</evidence>
<sequence length="155" mass="17909">MNPVKLLRLNRAWSQEHLAELSSLSVRTIQRIENGERASLETLGAIAAALEVKVSALMENGVTPAGADTSLEQRNQEARNQVREEGRFWRGMILFVLVNLALFIINRFAAPQSHWFLWPLLIWGGILTLRGGKLFLLRRWLTQWERVRLQKILRR</sequence>
<dbReference type="STRING" id="71657.SAMN02982996_02771"/>
<dbReference type="SMART" id="SM00530">
    <property type="entry name" value="HTH_XRE"/>
    <property type="match status" value="1"/>
</dbReference>
<dbReference type="Gene3D" id="1.10.260.40">
    <property type="entry name" value="lambda repressor-like DNA-binding domains"/>
    <property type="match status" value="1"/>
</dbReference>
<feature type="transmembrane region" description="Helical" evidence="1">
    <location>
        <begin position="115"/>
        <end position="136"/>
    </location>
</feature>
<feature type="domain" description="HTH cro/C1-type" evidence="2">
    <location>
        <begin position="4"/>
        <end position="57"/>
    </location>
</feature>
<dbReference type="InterPro" id="IPR010982">
    <property type="entry name" value="Lambda_DNA-bd_dom_sf"/>
</dbReference>
<reference evidence="3 4" key="1">
    <citation type="submission" date="2016-10" db="EMBL/GenBank/DDBJ databases">
        <authorList>
            <person name="de Groot N.N."/>
        </authorList>
    </citation>
    <scope>NUCLEOTIDE SEQUENCE [LARGE SCALE GENOMIC DNA]</scope>
    <source>
        <strain evidence="3 4">ATCC 29281</strain>
    </source>
</reference>
<organism evidence="3 4">
    <name type="scientific">Lonsdalea quercina</name>
    <dbReference type="NCBI Taxonomy" id="71657"/>
    <lineage>
        <taxon>Bacteria</taxon>
        <taxon>Pseudomonadati</taxon>
        <taxon>Pseudomonadota</taxon>
        <taxon>Gammaproteobacteria</taxon>
        <taxon>Enterobacterales</taxon>
        <taxon>Pectobacteriaceae</taxon>
        <taxon>Lonsdalea</taxon>
    </lineage>
</organism>
<dbReference type="EMBL" id="FNQS01000010">
    <property type="protein sequence ID" value="SEA87574.1"/>
    <property type="molecule type" value="Genomic_DNA"/>
</dbReference>
<dbReference type="Pfam" id="PF13239">
    <property type="entry name" value="2TM"/>
    <property type="match status" value="1"/>
</dbReference>
<name>A0A1H4ER57_9GAMM</name>
<keyword evidence="1" id="KW-1133">Transmembrane helix</keyword>
<dbReference type="GO" id="GO:0003677">
    <property type="term" value="F:DNA binding"/>
    <property type="evidence" value="ECO:0007669"/>
    <property type="project" value="InterPro"/>
</dbReference>
<accession>A0A1H4ER57</accession>
<protein>
    <submittedName>
        <fullName evidence="3">Transcriptional regulator, contains XRE-family HTH domain</fullName>
    </submittedName>
</protein>
<dbReference type="InterPro" id="IPR025698">
    <property type="entry name" value="2TM_dom"/>
</dbReference>
<keyword evidence="4" id="KW-1185">Reference proteome</keyword>